<dbReference type="InterPro" id="IPR013324">
    <property type="entry name" value="RNA_pol_sigma_r3/r4-like"/>
</dbReference>
<gene>
    <name evidence="2" type="ORF">DPV79_01645</name>
</gene>
<evidence type="ECO:0000259" key="1">
    <source>
        <dbReference type="Pfam" id="PF08281"/>
    </source>
</evidence>
<proteinExistence type="predicted"/>
<dbReference type="Pfam" id="PF08281">
    <property type="entry name" value="Sigma70_r4_2"/>
    <property type="match status" value="1"/>
</dbReference>
<accession>A0A365R2Y7</accession>
<protein>
    <recommendedName>
        <fullName evidence="1">RNA polymerase sigma factor 70 region 4 type 2 domain-containing protein</fullName>
    </recommendedName>
</protein>
<dbReference type="Gene3D" id="1.10.10.10">
    <property type="entry name" value="Winged helix-like DNA-binding domain superfamily/Winged helix DNA-binding domain"/>
    <property type="match status" value="1"/>
</dbReference>
<feature type="domain" description="RNA polymerase sigma factor 70 region 4 type 2" evidence="1">
    <location>
        <begin position="14"/>
        <end position="64"/>
    </location>
</feature>
<organism evidence="2 3">
    <name type="scientific">Burkholderia reimsis</name>
    <dbReference type="NCBI Taxonomy" id="2234132"/>
    <lineage>
        <taxon>Bacteria</taxon>
        <taxon>Pseudomonadati</taxon>
        <taxon>Pseudomonadota</taxon>
        <taxon>Betaproteobacteria</taxon>
        <taxon>Burkholderiales</taxon>
        <taxon>Burkholderiaceae</taxon>
        <taxon>Burkholderia</taxon>
    </lineage>
</organism>
<dbReference type="RefSeq" id="WP_113044597.1">
    <property type="nucleotide sequence ID" value="NZ_QMFZ01000001.1"/>
</dbReference>
<evidence type="ECO:0000313" key="2">
    <source>
        <dbReference type="EMBL" id="RBB43032.1"/>
    </source>
</evidence>
<dbReference type="InterPro" id="IPR036388">
    <property type="entry name" value="WH-like_DNA-bd_sf"/>
</dbReference>
<comment type="caution">
    <text evidence="2">The sequence shown here is derived from an EMBL/GenBank/DDBJ whole genome shotgun (WGS) entry which is preliminary data.</text>
</comment>
<sequence>MRPDAHRRRQLAPLAQTLDGLPAVCREAYFLCRVRGFSIEQAARSLGLEPAVVRTYLVRAQRACHAALS</sequence>
<dbReference type="SUPFAM" id="SSF88659">
    <property type="entry name" value="Sigma3 and sigma4 domains of RNA polymerase sigma factors"/>
    <property type="match status" value="1"/>
</dbReference>
<evidence type="ECO:0000313" key="3">
    <source>
        <dbReference type="Proteomes" id="UP000252458"/>
    </source>
</evidence>
<dbReference type="Proteomes" id="UP000252458">
    <property type="component" value="Unassembled WGS sequence"/>
</dbReference>
<dbReference type="GO" id="GO:0006352">
    <property type="term" value="P:DNA-templated transcription initiation"/>
    <property type="evidence" value="ECO:0007669"/>
    <property type="project" value="InterPro"/>
</dbReference>
<reference evidence="2 3" key="1">
    <citation type="submission" date="2018-06" db="EMBL/GenBank/DDBJ databases">
        <title>Draft genome sequence of Burkholderia reimsis strain BE51 isolated from a French agricultural soil.</title>
        <authorList>
            <person name="Esmaeel Q."/>
        </authorList>
    </citation>
    <scope>NUCLEOTIDE SEQUENCE [LARGE SCALE GENOMIC DNA]</scope>
    <source>
        <strain evidence="2 3">BE51</strain>
    </source>
</reference>
<name>A0A365R2Y7_9BURK</name>
<dbReference type="GO" id="GO:0016987">
    <property type="term" value="F:sigma factor activity"/>
    <property type="evidence" value="ECO:0007669"/>
    <property type="project" value="InterPro"/>
</dbReference>
<dbReference type="AlphaFoldDB" id="A0A365R2Y7"/>
<dbReference type="EMBL" id="QMFZ01000001">
    <property type="protein sequence ID" value="RBB43032.1"/>
    <property type="molecule type" value="Genomic_DNA"/>
</dbReference>
<keyword evidence="3" id="KW-1185">Reference proteome</keyword>
<dbReference type="InterPro" id="IPR013249">
    <property type="entry name" value="RNA_pol_sigma70_r4_t2"/>
</dbReference>
<dbReference type="GO" id="GO:0003677">
    <property type="term" value="F:DNA binding"/>
    <property type="evidence" value="ECO:0007669"/>
    <property type="project" value="InterPro"/>
</dbReference>